<dbReference type="PRINTS" id="PR00103">
    <property type="entry name" value="CAMPKINASE"/>
</dbReference>
<keyword evidence="6" id="KW-0813">Transport</keyword>
<evidence type="ECO:0000256" key="17">
    <source>
        <dbReference type="ARBA" id="ARBA00023149"/>
    </source>
</evidence>
<dbReference type="InterPro" id="IPR000595">
    <property type="entry name" value="cNMP-bd_dom"/>
</dbReference>
<evidence type="ECO:0000256" key="7">
    <source>
        <dbReference type="ARBA" id="ARBA00022547"/>
    </source>
</evidence>
<dbReference type="GO" id="GO:0005634">
    <property type="term" value="C:nucleus"/>
    <property type="evidence" value="ECO:0007669"/>
    <property type="project" value="TreeGrafter"/>
</dbReference>
<evidence type="ECO:0000256" key="2">
    <source>
        <dbReference type="ARBA" id="ARBA00005753"/>
    </source>
</evidence>
<dbReference type="GO" id="GO:0004862">
    <property type="term" value="F:cAMP-dependent protein kinase inhibitor activity"/>
    <property type="evidence" value="ECO:0007669"/>
    <property type="project" value="TreeGrafter"/>
</dbReference>
<evidence type="ECO:0000313" key="22">
    <source>
        <dbReference type="Proteomes" id="UP001219933"/>
    </source>
</evidence>
<reference evidence="21" key="1">
    <citation type="submission" date="2023-03" db="EMBL/GenBank/DDBJ databases">
        <title>Mating type loci evolution in Malassezia.</title>
        <authorList>
            <person name="Coelho M.A."/>
        </authorList>
    </citation>
    <scope>NUCLEOTIDE SEQUENCE</scope>
    <source>
        <strain evidence="21">CBS 11721</strain>
    </source>
</reference>
<evidence type="ECO:0000256" key="9">
    <source>
        <dbReference type="ARBA" id="ARBA00022566"/>
    </source>
</evidence>
<evidence type="ECO:0000256" key="4">
    <source>
        <dbReference type="ARBA" id="ARBA00020355"/>
    </source>
</evidence>
<dbReference type="Proteomes" id="UP001219933">
    <property type="component" value="Chromosome 3"/>
</dbReference>
<feature type="domain" description="Cyclic nucleotide-binding" evidence="20">
    <location>
        <begin position="355"/>
        <end position="465"/>
    </location>
</feature>
<dbReference type="InterPro" id="IPR050503">
    <property type="entry name" value="cAMP-dep_PK_reg_su-like"/>
</dbReference>
<feature type="coiled-coil region" evidence="18">
    <location>
        <begin position="95"/>
        <end position="122"/>
    </location>
</feature>
<dbReference type="Pfam" id="PF00027">
    <property type="entry name" value="cNMP_binding"/>
    <property type="match status" value="2"/>
</dbReference>
<dbReference type="GO" id="GO:0015078">
    <property type="term" value="F:proton transmembrane transporter activity"/>
    <property type="evidence" value="ECO:0007669"/>
    <property type="project" value="InterPro"/>
</dbReference>
<dbReference type="GO" id="GO:0045259">
    <property type="term" value="C:proton-transporting ATP synthase complex"/>
    <property type="evidence" value="ECO:0007669"/>
    <property type="project" value="UniProtKB-KW"/>
</dbReference>
<dbReference type="CDD" id="cd00038">
    <property type="entry name" value="CAP_ED"/>
    <property type="match status" value="2"/>
</dbReference>
<keyword evidence="10" id="KW-0677">Repeat</keyword>
<dbReference type="Pfam" id="PF05873">
    <property type="entry name" value="Mt_ATP-synt_D"/>
    <property type="match status" value="1"/>
</dbReference>
<evidence type="ECO:0000256" key="18">
    <source>
        <dbReference type="SAM" id="Coils"/>
    </source>
</evidence>
<evidence type="ECO:0000256" key="1">
    <source>
        <dbReference type="ARBA" id="ARBA00004273"/>
    </source>
</evidence>
<keyword evidence="22" id="KW-1185">Reference proteome</keyword>
<keyword evidence="9" id="KW-0116">cAMP-binding</keyword>
<evidence type="ECO:0000256" key="10">
    <source>
        <dbReference type="ARBA" id="ARBA00022737"/>
    </source>
</evidence>
<dbReference type="PROSITE" id="PS00889">
    <property type="entry name" value="CNMP_BINDING_2"/>
    <property type="match status" value="2"/>
</dbReference>
<proteinExistence type="inferred from homology"/>
<keyword evidence="12" id="KW-0375">Hydrogen ion transport</keyword>
<dbReference type="GO" id="GO:0034236">
    <property type="term" value="F:protein kinase A catalytic subunit binding"/>
    <property type="evidence" value="ECO:0007669"/>
    <property type="project" value="TreeGrafter"/>
</dbReference>
<dbReference type="InterPro" id="IPR008689">
    <property type="entry name" value="ATP_synth_F0_dsu_mt"/>
</dbReference>
<dbReference type="InterPro" id="IPR036228">
    <property type="entry name" value="ATP_synth_F0_dsu_sf_mt"/>
</dbReference>
<keyword evidence="13" id="KW-0999">Mitochondrion inner membrane</keyword>
<dbReference type="EMBL" id="CP119879">
    <property type="protein sequence ID" value="WFD35131.1"/>
    <property type="molecule type" value="Genomic_DNA"/>
</dbReference>
<evidence type="ECO:0000256" key="14">
    <source>
        <dbReference type="ARBA" id="ARBA00023065"/>
    </source>
</evidence>
<evidence type="ECO:0000256" key="13">
    <source>
        <dbReference type="ARBA" id="ARBA00022792"/>
    </source>
</evidence>
<evidence type="ECO:0000259" key="20">
    <source>
        <dbReference type="PROSITE" id="PS50042"/>
    </source>
</evidence>
<keyword evidence="14" id="KW-0406">Ion transport</keyword>
<dbReference type="PROSITE" id="PS50042">
    <property type="entry name" value="CNMP_BINDING_3"/>
    <property type="match status" value="2"/>
</dbReference>
<dbReference type="AlphaFoldDB" id="A0AAF0JBB5"/>
<feature type="compositionally biased region" description="Basic and acidic residues" evidence="19">
    <location>
        <begin position="193"/>
        <end position="203"/>
    </location>
</feature>
<comment type="subcellular location">
    <subcellularLocation>
        <location evidence="1">Mitochondrion inner membrane</location>
    </subcellularLocation>
</comment>
<evidence type="ECO:0000256" key="19">
    <source>
        <dbReference type="SAM" id="MobiDB-lite"/>
    </source>
</evidence>
<name>A0AAF0JBB5_9BASI</name>
<dbReference type="SMART" id="SM00100">
    <property type="entry name" value="cNMP"/>
    <property type="match status" value="2"/>
</dbReference>
<evidence type="ECO:0000313" key="21">
    <source>
        <dbReference type="EMBL" id="WFD35131.1"/>
    </source>
</evidence>
<evidence type="ECO:0000256" key="6">
    <source>
        <dbReference type="ARBA" id="ARBA00022448"/>
    </source>
</evidence>
<dbReference type="InterPro" id="IPR014710">
    <property type="entry name" value="RmlC-like_jellyroll"/>
</dbReference>
<accession>A0AAF0JBB5</accession>
<dbReference type="InterPro" id="IPR018490">
    <property type="entry name" value="cNMP-bd_dom_sf"/>
</dbReference>
<gene>
    <name evidence="21" type="ORF">MCUN1_001980</name>
</gene>
<dbReference type="GO" id="GO:0033554">
    <property type="term" value="P:cellular response to stress"/>
    <property type="evidence" value="ECO:0007669"/>
    <property type="project" value="UniProtKB-ARBA"/>
</dbReference>
<evidence type="ECO:0000256" key="12">
    <source>
        <dbReference type="ARBA" id="ARBA00022781"/>
    </source>
</evidence>
<dbReference type="GO" id="GO:0005952">
    <property type="term" value="C:cAMP-dependent protein kinase complex"/>
    <property type="evidence" value="ECO:0007669"/>
    <property type="project" value="InterPro"/>
</dbReference>
<dbReference type="GO" id="GO:0005743">
    <property type="term" value="C:mitochondrial inner membrane"/>
    <property type="evidence" value="ECO:0007669"/>
    <property type="project" value="UniProtKB-SubCell"/>
</dbReference>
<dbReference type="SUPFAM" id="SSF161065">
    <property type="entry name" value="ATP synthase D chain-like"/>
    <property type="match status" value="1"/>
</dbReference>
<organism evidence="21 22">
    <name type="scientific">Malassezia cuniculi</name>
    <dbReference type="NCBI Taxonomy" id="948313"/>
    <lineage>
        <taxon>Eukaryota</taxon>
        <taxon>Fungi</taxon>
        <taxon>Dikarya</taxon>
        <taxon>Basidiomycota</taxon>
        <taxon>Ustilaginomycotina</taxon>
        <taxon>Malasseziomycetes</taxon>
        <taxon>Malasseziales</taxon>
        <taxon>Malasseziaceae</taxon>
        <taxon>Malassezia</taxon>
    </lineage>
</organism>
<evidence type="ECO:0000256" key="3">
    <source>
        <dbReference type="ARBA" id="ARBA00006842"/>
    </source>
</evidence>
<dbReference type="PANTHER" id="PTHR11635">
    <property type="entry name" value="CAMP-DEPENDENT PROTEIN KINASE REGULATORY CHAIN"/>
    <property type="match status" value="1"/>
</dbReference>
<dbReference type="PANTHER" id="PTHR11635:SF152">
    <property type="entry name" value="CAMP-DEPENDENT PROTEIN KINASE TYPE I REGULATORY SUBUNIT-RELATED"/>
    <property type="match status" value="1"/>
</dbReference>
<dbReference type="Gene3D" id="2.60.120.10">
    <property type="entry name" value="Jelly Rolls"/>
    <property type="match status" value="2"/>
</dbReference>
<dbReference type="GO" id="GO:0005829">
    <property type="term" value="C:cytosol"/>
    <property type="evidence" value="ECO:0007669"/>
    <property type="project" value="TreeGrafter"/>
</dbReference>
<evidence type="ECO:0000256" key="16">
    <source>
        <dbReference type="ARBA" id="ARBA00023136"/>
    </source>
</evidence>
<dbReference type="FunFam" id="2.60.120.10:FF:000039">
    <property type="entry name" value="cAMP-dependent protein kinase regulatory subunit"/>
    <property type="match status" value="1"/>
</dbReference>
<keyword evidence="8" id="KW-0597">Phosphoprotein</keyword>
<dbReference type="GO" id="GO:0030552">
    <property type="term" value="F:cAMP binding"/>
    <property type="evidence" value="ECO:0007669"/>
    <property type="project" value="UniProtKB-KW"/>
</dbReference>
<keyword evidence="18" id="KW-0175">Coiled coil</keyword>
<feature type="domain" description="Cyclic nucleotide-binding" evidence="20">
    <location>
        <begin position="225"/>
        <end position="352"/>
    </location>
</feature>
<comment type="similarity">
    <text evidence="3">Belongs to the ATPase d subunit family.</text>
</comment>
<evidence type="ECO:0000256" key="8">
    <source>
        <dbReference type="ARBA" id="ARBA00022553"/>
    </source>
</evidence>
<keyword evidence="17" id="KW-0114">cAMP</keyword>
<dbReference type="GO" id="GO:0015986">
    <property type="term" value="P:proton motive force-driven ATP synthesis"/>
    <property type="evidence" value="ECO:0007669"/>
    <property type="project" value="InterPro"/>
</dbReference>
<evidence type="ECO:0000256" key="5">
    <source>
        <dbReference type="ARBA" id="ARBA00021688"/>
    </source>
</evidence>
<keyword evidence="7" id="KW-0138">CF(0)</keyword>
<dbReference type="SUPFAM" id="SSF51206">
    <property type="entry name" value="cAMP-binding domain-like"/>
    <property type="match status" value="2"/>
</dbReference>
<dbReference type="Gene3D" id="6.10.280.70">
    <property type="match status" value="1"/>
</dbReference>
<keyword evidence="11" id="KW-0547">Nucleotide-binding</keyword>
<dbReference type="InterPro" id="IPR018488">
    <property type="entry name" value="cNMP-bd_CS"/>
</dbReference>
<feature type="compositionally biased region" description="Low complexity" evidence="19">
    <location>
        <begin position="474"/>
        <end position="486"/>
    </location>
</feature>
<evidence type="ECO:0000256" key="15">
    <source>
        <dbReference type="ARBA" id="ARBA00023128"/>
    </source>
</evidence>
<keyword evidence="16" id="KW-0472">Membrane</keyword>
<comment type="similarity">
    <text evidence="2">Belongs to the cAMP-dependent kinase regulatory chain family.</text>
</comment>
<protein>
    <recommendedName>
        <fullName evidence="5">ATP synthase subunit d, mitochondrial</fullName>
    </recommendedName>
    <alternativeName>
        <fullName evidence="4">cAMP-dependent protein kinase regulatory subunit</fullName>
    </alternativeName>
</protein>
<evidence type="ECO:0000256" key="11">
    <source>
        <dbReference type="ARBA" id="ARBA00022741"/>
    </source>
</evidence>
<dbReference type="PROSITE" id="PS00888">
    <property type="entry name" value="CNMP_BINDING_1"/>
    <property type="match status" value="1"/>
</dbReference>
<feature type="region of interest" description="Disordered" evidence="19">
    <location>
        <begin position="182"/>
        <end position="212"/>
    </location>
</feature>
<feature type="region of interest" description="Disordered" evidence="19">
    <location>
        <begin position="474"/>
        <end position="504"/>
    </location>
</feature>
<sequence>MASKAAVVDFSKILSSGLGKETTAQLVSFRKRHDDAKRALTALKALPASVDLSHYKSVLKDVVAQAEKILSGFKPVSYDVDAQIKALDSFEAKAVSQAEESAVKLEAELKDLKATLSNIEEARPFDQLTSEDVVAARPEIGKTVEEMVKKGKWSLPGYAEKFGTDDGASFVPRFGRRTSVSAESLTPAYPKAGQEREQARENRAQAPKTENQNQRIRAAVGSNLLFRNLDTEQYNDVLEAMKEVKVESGDVVIKQGDQGDYFYVVESGTLDVYVLQPGATAGDADDLGEKVLSYGPGSSFGELALMYMQPRAASIKATSACTLWALDRLTFRSILVESNYHRRSLYNQLLQHVPLLTHLSEAERLRVSDAIELETFEPGAVVVKEGSEGNHFYVVVNGVAEVHKEGNNEPISTLVRGSYFGELALLNNTTRAATVSAPANEQLQVAKLDASAFTRLLGPLTDIMRDHAREHYGPAAVSAPQAAPNAEGEAPPSSIPEAGDPLSQ</sequence>
<keyword evidence="15" id="KW-0496">Mitochondrion</keyword>